<dbReference type="EMBL" id="SZYD01000014">
    <property type="protein sequence ID" value="KAD4178924.1"/>
    <property type="molecule type" value="Genomic_DNA"/>
</dbReference>
<dbReference type="OrthoDB" id="1917522at2759"/>
<accession>A0A5N6MYE6</accession>
<evidence type="ECO:0000313" key="1">
    <source>
        <dbReference type="EMBL" id="KAD4178924.1"/>
    </source>
</evidence>
<dbReference type="Proteomes" id="UP000326396">
    <property type="component" value="Linkage Group LG4"/>
</dbReference>
<protein>
    <submittedName>
        <fullName evidence="1">Uncharacterized protein</fullName>
    </submittedName>
</protein>
<sequence length="233" mass="26208">MPTSKMTTSVVMDVKHCQNVSSKLSVNGGGGMSELTQKKHKQPRRGFGVEELERFLSQERRKKMTEIPLMHPHQHHFLPFNPSLGFPISGSVPNAAVLYHHAYVPTPAMAVDQEIRIHGGNLYNADPYTVIRSPGFRFENSKELSSISNCIKCCSDGFDICEKKKLINGGRNSCPENLYFSLSGDNTDAVVEMMDAGKTHRSSWTGKIEWGKLFCWQGWWCGKRKQTVNRCGK</sequence>
<reference evidence="1 2" key="1">
    <citation type="submission" date="2019-05" db="EMBL/GenBank/DDBJ databases">
        <title>Mikania micrantha, genome provides insights into the molecular mechanism of rapid growth.</title>
        <authorList>
            <person name="Liu B."/>
        </authorList>
    </citation>
    <scope>NUCLEOTIDE SEQUENCE [LARGE SCALE GENOMIC DNA]</scope>
    <source>
        <strain evidence="1">NLD-2019</strain>
        <tissue evidence="1">Leaf</tissue>
    </source>
</reference>
<comment type="caution">
    <text evidence="1">The sequence shown here is derived from an EMBL/GenBank/DDBJ whole genome shotgun (WGS) entry which is preliminary data.</text>
</comment>
<organism evidence="1 2">
    <name type="scientific">Mikania micrantha</name>
    <name type="common">bitter vine</name>
    <dbReference type="NCBI Taxonomy" id="192012"/>
    <lineage>
        <taxon>Eukaryota</taxon>
        <taxon>Viridiplantae</taxon>
        <taxon>Streptophyta</taxon>
        <taxon>Embryophyta</taxon>
        <taxon>Tracheophyta</taxon>
        <taxon>Spermatophyta</taxon>
        <taxon>Magnoliopsida</taxon>
        <taxon>eudicotyledons</taxon>
        <taxon>Gunneridae</taxon>
        <taxon>Pentapetalae</taxon>
        <taxon>asterids</taxon>
        <taxon>campanulids</taxon>
        <taxon>Asterales</taxon>
        <taxon>Asteraceae</taxon>
        <taxon>Asteroideae</taxon>
        <taxon>Heliantheae alliance</taxon>
        <taxon>Eupatorieae</taxon>
        <taxon>Mikania</taxon>
    </lineage>
</organism>
<name>A0A5N6MYE6_9ASTR</name>
<proteinExistence type="predicted"/>
<dbReference type="AlphaFoldDB" id="A0A5N6MYE6"/>
<gene>
    <name evidence="1" type="ORF">E3N88_27515</name>
</gene>
<evidence type="ECO:0000313" key="2">
    <source>
        <dbReference type="Proteomes" id="UP000326396"/>
    </source>
</evidence>
<keyword evidence="2" id="KW-1185">Reference proteome</keyword>